<keyword evidence="4" id="KW-1185">Reference proteome</keyword>
<dbReference type="Pfam" id="PF01551">
    <property type="entry name" value="Peptidase_M23"/>
    <property type="match status" value="1"/>
</dbReference>
<dbReference type="InterPro" id="IPR016047">
    <property type="entry name" value="M23ase_b-sheet_dom"/>
</dbReference>
<dbReference type="Proteomes" id="UP000184041">
    <property type="component" value="Unassembled WGS sequence"/>
</dbReference>
<keyword evidence="1" id="KW-0472">Membrane</keyword>
<dbReference type="SUPFAM" id="SSF51261">
    <property type="entry name" value="Duplicated hybrid motif"/>
    <property type="match status" value="1"/>
</dbReference>
<dbReference type="PANTHER" id="PTHR21666">
    <property type="entry name" value="PEPTIDASE-RELATED"/>
    <property type="match status" value="1"/>
</dbReference>
<dbReference type="CDD" id="cd12797">
    <property type="entry name" value="M23_peptidase"/>
    <property type="match status" value="1"/>
</dbReference>
<organism evidence="3 4">
    <name type="scientific">Fodinibius roseus</name>
    <dbReference type="NCBI Taxonomy" id="1194090"/>
    <lineage>
        <taxon>Bacteria</taxon>
        <taxon>Pseudomonadati</taxon>
        <taxon>Balneolota</taxon>
        <taxon>Balneolia</taxon>
        <taxon>Balneolales</taxon>
        <taxon>Balneolaceae</taxon>
        <taxon>Fodinibius</taxon>
    </lineage>
</organism>
<accession>A0A1M4T5T5</accession>
<dbReference type="OrthoDB" id="9814377at2"/>
<evidence type="ECO:0000313" key="3">
    <source>
        <dbReference type="EMBL" id="SHE39770.1"/>
    </source>
</evidence>
<dbReference type="InterPro" id="IPR050570">
    <property type="entry name" value="Cell_wall_metabolism_enzyme"/>
</dbReference>
<dbReference type="RefSeq" id="WP_073058956.1">
    <property type="nucleotide sequence ID" value="NZ_FQUS01000001.1"/>
</dbReference>
<evidence type="ECO:0000256" key="1">
    <source>
        <dbReference type="SAM" id="Phobius"/>
    </source>
</evidence>
<dbReference type="Gene3D" id="2.70.70.10">
    <property type="entry name" value="Glucose Permease (Domain IIA)"/>
    <property type="match status" value="1"/>
</dbReference>
<evidence type="ECO:0000313" key="4">
    <source>
        <dbReference type="Proteomes" id="UP000184041"/>
    </source>
</evidence>
<reference evidence="3 4" key="1">
    <citation type="submission" date="2016-11" db="EMBL/GenBank/DDBJ databases">
        <authorList>
            <person name="Jaros S."/>
            <person name="Januszkiewicz K."/>
            <person name="Wedrychowicz H."/>
        </authorList>
    </citation>
    <scope>NUCLEOTIDE SEQUENCE [LARGE SCALE GENOMIC DNA]</scope>
    <source>
        <strain evidence="3 4">DSM 21986</strain>
    </source>
</reference>
<dbReference type="InterPro" id="IPR011055">
    <property type="entry name" value="Dup_hybrid_motif"/>
</dbReference>
<name>A0A1M4T5T5_9BACT</name>
<protein>
    <submittedName>
        <fullName evidence="3">Peptidase family M23</fullName>
    </submittedName>
</protein>
<proteinExistence type="predicted"/>
<dbReference type="PANTHER" id="PTHR21666:SF270">
    <property type="entry name" value="MUREIN HYDROLASE ACTIVATOR ENVC"/>
    <property type="match status" value="1"/>
</dbReference>
<dbReference type="EMBL" id="FQUS01000001">
    <property type="protein sequence ID" value="SHE39770.1"/>
    <property type="molecule type" value="Genomic_DNA"/>
</dbReference>
<gene>
    <name evidence="3" type="ORF">SAMN05443144_101214</name>
</gene>
<keyword evidence="1" id="KW-1133">Transmembrane helix</keyword>
<feature type="domain" description="M23ase beta-sheet core" evidence="2">
    <location>
        <begin position="185"/>
        <end position="280"/>
    </location>
</feature>
<keyword evidence="1" id="KW-0812">Transmembrane</keyword>
<feature type="transmembrane region" description="Helical" evidence="1">
    <location>
        <begin position="39"/>
        <end position="58"/>
    </location>
</feature>
<evidence type="ECO:0000259" key="2">
    <source>
        <dbReference type="Pfam" id="PF01551"/>
    </source>
</evidence>
<dbReference type="AlphaFoldDB" id="A0A1M4T5T5"/>
<sequence>MFDFLKQLFNKQDRGLTFVIFDDQEPEPSNSYRFKPARLLYLFYGSLAVTALFVFVLLKFTPVSELFASQAEKNLREQAIAISEQVRMLQDSLQARDAQLNQMKRAISTGNDTVFSVDQAEQGVPNNDSKKNWEHESFYAVDTISDTVLLKNEIVFSDLFEKEPVFPTSYPLDGTLTRGFNPEKGHYGVDIATERGTPFKAMADGAVVNQNWSVNYGWILYIQHSGNMVSIYKHAEDLSKSIGDIVSKGDILGTAGNTGIMSSGPHLHVEIWKNGIPQNPNLYLIKS</sequence>
<dbReference type="GO" id="GO:0004222">
    <property type="term" value="F:metalloendopeptidase activity"/>
    <property type="evidence" value="ECO:0007669"/>
    <property type="project" value="TreeGrafter"/>
</dbReference>
<dbReference type="STRING" id="1194090.SAMN05443144_101214"/>